<keyword evidence="2" id="KW-0396">Initiation factor</keyword>
<feature type="compositionally biased region" description="Basic and acidic residues" evidence="1">
    <location>
        <begin position="83"/>
        <end position="111"/>
    </location>
</feature>
<dbReference type="Proteomes" id="UP000325081">
    <property type="component" value="Unassembled WGS sequence"/>
</dbReference>
<accession>A0A5A7RFA0</accession>
<evidence type="ECO:0000313" key="3">
    <source>
        <dbReference type="Proteomes" id="UP000325081"/>
    </source>
</evidence>
<feature type="region of interest" description="Disordered" evidence="1">
    <location>
        <begin position="251"/>
        <end position="329"/>
    </location>
</feature>
<evidence type="ECO:0000313" key="2">
    <source>
        <dbReference type="EMBL" id="GER55863.1"/>
    </source>
</evidence>
<name>A0A5A7RFA0_STRAF</name>
<organism evidence="2 3">
    <name type="scientific">Striga asiatica</name>
    <name type="common">Asiatic witchweed</name>
    <name type="synonym">Buchnera asiatica</name>
    <dbReference type="NCBI Taxonomy" id="4170"/>
    <lineage>
        <taxon>Eukaryota</taxon>
        <taxon>Viridiplantae</taxon>
        <taxon>Streptophyta</taxon>
        <taxon>Embryophyta</taxon>
        <taxon>Tracheophyta</taxon>
        <taxon>Spermatophyta</taxon>
        <taxon>Magnoliopsida</taxon>
        <taxon>eudicotyledons</taxon>
        <taxon>Gunneridae</taxon>
        <taxon>Pentapetalae</taxon>
        <taxon>asterids</taxon>
        <taxon>lamiids</taxon>
        <taxon>Lamiales</taxon>
        <taxon>Orobanchaceae</taxon>
        <taxon>Buchnereae</taxon>
        <taxon>Striga</taxon>
    </lineage>
</organism>
<evidence type="ECO:0000256" key="1">
    <source>
        <dbReference type="SAM" id="MobiDB-lite"/>
    </source>
</evidence>
<keyword evidence="3" id="KW-1185">Reference proteome</keyword>
<comment type="caution">
    <text evidence="2">The sequence shown here is derived from an EMBL/GenBank/DDBJ whole genome shotgun (WGS) entry which is preliminary data.</text>
</comment>
<sequence length="329" mass="36692">HSFNSITIPFITIRHGILHRPAHVLVRVPARDNCKNANIQSRYPGQEPIQRDPEAPHRVGDLIVKKLLKPDYRETVPYTVEQKLGRQPENTHRGRRPVSPEKVEPPPLDDCRHQHGEDVYGHADADSLEDGYAPLAALDSAGKGLEGVIVNCDHGDHGDGGEAENRGGREEEVVAEVAVESRALLDEESGALGKAYGEGHGREPYGDYVDDELHFLDLGHGCKSPRVWVVVVGLDYGGLVEEPFFRSIRAEEEPPTSPLVPLRNLLPLDKSRDSHPRKWREWATRGPPKAVERPPNPKNHQRKAHNNCKRDIGRSPTHVVLHVDDHGHP</sequence>
<dbReference type="AlphaFoldDB" id="A0A5A7RFA0"/>
<feature type="non-terminal residue" evidence="2">
    <location>
        <position position="329"/>
    </location>
</feature>
<reference evidence="3" key="1">
    <citation type="journal article" date="2019" name="Curr. Biol.">
        <title>Genome Sequence of Striga asiatica Provides Insight into the Evolution of Plant Parasitism.</title>
        <authorList>
            <person name="Yoshida S."/>
            <person name="Kim S."/>
            <person name="Wafula E.K."/>
            <person name="Tanskanen J."/>
            <person name="Kim Y.M."/>
            <person name="Honaas L."/>
            <person name="Yang Z."/>
            <person name="Spallek T."/>
            <person name="Conn C.E."/>
            <person name="Ichihashi Y."/>
            <person name="Cheong K."/>
            <person name="Cui S."/>
            <person name="Der J.P."/>
            <person name="Gundlach H."/>
            <person name="Jiao Y."/>
            <person name="Hori C."/>
            <person name="Ishida J.K."/>
            <person name="Kasahara H."/>
            <person name="Kiba T."/>
            <person name="Kim M.S."/>
            <person name="Koo N."/>
            <person name="Laohavisit A."/>
            <person name="Lee Y.H."/>
            <person name="Lumba S."/>
            <person name="McCourt P."/>
            <person name="Mortimer J.C."/>
            <person name="Mutuku J.M."/>
            <person name="Nomura T."/>
            <person name="Sasaki-Sekimoto Y."/>
            <person name="Seto Y."/>
            <person name="Wang Y."/>
            <person name="Wakatake T."/>
            <person name="Sakakibara H."/>
            <person name="Demura T."/>
            <person name="Yamaguchi S."/>
            <person name="Yoneyama K."/>
            <person name="Manabe R.I."/>
            <person name="Nelson D.C."/>
            <person name="Schulman A.H."/>
            <person name="Timko M.P."/>
            <person name="dePamphilis C.W."/>
            <person name="Choi D."/>
            <person name="Shirasu K."/>
        </authorList>
    </citation>
    <scope>NUCLEOTIDE SEQUENCE [LARGE SCALE GENOMIC DNA]</scope>
    <source>
        <strain evidence="3">cv. UVA1</strain>
    </source>
</reference>
<dbReference type="EMBL" id="BKCP01012181">
    <property type="protein sequence ID" value="GER55863.1"/>
    <property type="molecule type" value="Genomic_DNA"/>
</dbReference>
<proteinExistence type="predicted"/>
<keyword evidence="2" id="KW-0648">Protein biosynthesis</keyword>
<feature type="non-terminal residue" evidence="2">
    <location>
        <position position="1"/>
    </location>
</feature>
<dbReference type="GO" id="GO:0003743">
    <property type="term" value="F:translation initiation factor activity"/>
    <property type="evidence" value="ECO:0007669"/>
    <property type="project" value="UniProtKB-KW"/>
</dbReference>
<protein>
    <submittedName>
        <fullName evidence="2">Translation initiation factor IF-1 3</fullName>
    </submittedName>
</protein>
<gene>
    <name evidence="2" type="ORF">STAS_33558</name>
</gene>
<dbReference type="OrthoDB" id="10291228at2759"/>
<feature type="compositionally biased region" description="Basic and acidic residues" evidence="1">
    <location>
        <begin position="269"/>
        <end position="283"/>
    </location>
</feature>
<feature type="region of interest" description="Disordered" evidence="1">
    <location>
        <begin position="79"/>
        <end position="111"/>
    </location>
</feature>